<dbReference type="STRING" id="488533.SAMN04487960_102169"/>
<reference evidence="1 2" key="1">
    <citation type="submission" date="2016-10" db="EMBL/GenBank/DDBJ databases">
        <authorList>
            <person name="de Groot N.N."/>
        </authorList>
    </citation>
    <scope>NUCLEOTIDE SEQUENCE [LARGE SCALE GENOMIC DNA]</scope>
    <source>
        <strain evidence="1 2">CGMCC 1.7059</strain>
    </source>
</reference>
<dbReference type="AlphaFoldDB" id="A0A1H2SLT0"/>
<dbReference type="Gene3D" id="3.40.190.10">
    <property type="entry name" value="Periplasmic binding protein-like II"/>
    <property type="match status" value="2"/>
</dbReference>
<dbReference type="Proteomes" id="UP000199675">
    <property type="component" value="Unassembled WGS sequence"/>
</dbReference>
<gene>
    <name evidence="1" type="ORF">SAMN04487960_102169</name>
</gene>
<dbReference type="OrthoDB" id="6362810at2"/>
<proteinExistence type="predicted"/>
<evidence type="ECO:0000313" key="2">
    <source>
        <dbReference type="Proteomes" id="UP000199675"/>
    </source>
</evidence>
<evidence type="ECO:0000313" key="1">
    <source>
        <dbReference type="EMBL" id="SDW32572.1"/>
    </source>
</evidence>
<keyword evidence="2" id="KW-1185">Reference proteome</keyword>
<sequence length="244" mass="27766">MISRSHARWICLSVLLMSFGGLKAEAEIHLAVPSITTLLQADGEGIYQRMFARAMASLHYPVNQEFYPYKRALVQFRAGQADCVYSFTDVLTKELGADAVIASYPLGHFRYFLFSRADRPPVRSNEELEGLRLGAVIGHESYYGEVLRYPGEILEVNSDRQAMELLRQGRIDVAIAALPDIQPYLDELAYAEEFPLYIGYDRITCHNTPQNRVFLDDLSAELKKLKEEGGYRELAGDYFLDFNF</sequence>
<dbReference type="SUPFAM" id="SSF53850">
    <property type="entry name" value="Periplasmic binding protein-like II"/>
    <property type="match status" value="1"/>
</dbReference>
<accession>A0A1H2SLT0</accession>
<dbReference type="EMBL" id="FNNE01000002">
    <property type="protein sequence ID" value="SDW32572.1"/>
    <property type="molecule type" value="Genomic_DNA"/>
</dbReference>
<name>A0A1H2SLT0_9GAMM</name>
<protein>
    <submittedName>
        <fullName evidence="1">Extracellular solute-binding protein, family 3</fullName>
    </submittedName>
</protein>
<dbReference type="RefSeq" id="WP_091811533.1">
    <property type="nucleotide sequence ID" value="NZ_FNNE01000002.1"/>
</dbReference>
<organism evidence="1 2">
    <name type="scientific">Marinobacter mobilis</name>
    <dbReference type="NCBI Taxonomy" id="488533"/>
    <lineage>
        <taxon>Bacteria</taxon>
        <taxon>Pseudomonadati</taxon>
        <taxon>Pseudomonadota</taxon>
        <taxon>Gammaproteobacteria</taxon>
        <taxon>Pseudomonadales</taxon>
        <taxon>Marinobacteraceae</taxon>
        <taxon>Marinobacter</taxon>
    </lineage>
</organism>